<dbReference type="OrthoDB" id="2441642at2759"/>
<comment type="caution">
    <text evidence="6">The sequence shown here is derived from an EMBL/GenBank/DDBJ whole genome shotgun (WGS) entry which is preliminary data.</text>
</comment>
<accession>A0A484FCG8</accession>
<dbReference type="PANTHER" id="PTHR47660">
    <property type="entry name" value="TRANSCRIPTION FACTOR WITH C2H2 AND ZN(2)-CYS(6) DNA BINDING DOMAIN (EUROFUNG)-RELATED-RELATED"/>
    <property type="match status" value="1"/>
</dbReference>
<organism evidence="6 7">
    <name type="scientific">Colletotrichum orbiculare (strain 104-T / ATCC 96160 / CBS 514.97 / LARS 414 / MAFF 240422)</name>
    <name type="common">Cucumber anthracnose fungus</name>
    <name type="synonym">Colletotrichum lagenarium</name>
    <dbReference type="NCBI Taxonomy" id="1213857"/>
    <lineage>
        <taxon>Eukaryota</taxon>
        <taxon>Fungi</taxon>
        <taxon>Dikarya</taxon>
        <taxon>Ascomycota</taxon>
        <taxon>Pezizomycotina</taxon>
        <taxon>Sordariomycetes</taxon>
        <taxon>Hypocreomycetidae</taxon>
        <taxon>Glomerellales</taxon>
        <taxon>Glomerellaceae</taxon>
        <taxon>Colletotrichum</taxon>
        <taxon>Colletotrichum orbiculare species complex</taxon>
    </lineage>
</organism>
<dbReference type="STRING" id="1213857.A0A484FCG8"/>
<sequence>MDLACPINADDIANRWLNNFVPLPGQTPKEYSPSVADFIHRMLNSLPLSTCLSVIRMCDKPLRGSEAVVAEVLQREMTKLFDQRASFDDMTLLAAFQAHLIYAMVIFFRLGREYYSYLRQAMMDAQELASALSRRGLMCSAEQHGSRPAWEAWIAAETKRRTLYTMCMFDSALLRHDGLPSHLATELRGLLAPGSKALWEAAQRREWEVRYNRHLATWNDGGLRIDELWPIPRGLCEADVARRRERVDIWLEDLDEYGTMMYAVTSCTHGG</sequence>
<keyword evidence="1" id="KW-0479">Metal-binding</keyword>
<gene>
    <name evidence="6" type="ORF">Cob_v011728</name>
</gene>
<evidence type="ECO:0000256" key="3">
    <source>
        <dbReference type="ARBA" id="ARBA00023015"/>
    </source>
</evidence>
<reference evidence="7" key="2">
    <citation type="journal article" date="2019" name="Mol. Plant Microbe Interact.">
        <title>Genome sequence resources for four phytopathogenic fungi from the Colletotrichum orbiculare species complex.</title>
        <authorList>
            <person name="Gan P."/>
            <person name="Tsushima A."/>
            <person name="Narusaka M."/>
            <person name="Narusaka Y."/>
            <person name="Takano Y."/>
            <person name="Kubo Y."/>
            <person name="Shirasu K."/>
        </authorList>
    </citation>
    <scope>GENOME REANNOTATION</scope>
    <source>
        <strain evidence="7">104-T / ATCC 96160 / CBS 514.97 / LARS 414 / MAFF 240422</strain>
    </source>
</reference>
<reference evidence="7" key="1">
    <citation type="journal article" date="2013" name="New Phytol.">
        <title>Comparative genomic and transcriptomic analyses reveal the hemibiotrophic stage shift of Colletotrichum fungi.</title>
        <authorList>
            <person name="Gan P."/>
            <person name="Ikeda K."/>
            <person name="Irieda H."/>
            <person name="Narusaka M."/>
            <person name="O'Connell R.J."/>
            <person name="Narusaka Y."/>
            <person name="Takano Y."/>
            <person name="Kubo Y."/>
            <person name="Shirasu K."/>
        </authorList>
    </citation>
    <scope>NUCLEOTIDE SEQUENCE [LARGE SCALE GENOMIC DNA]</scope>
    <source>
        <strain evidence="7">104-T / ATCC 96160 / CBS 514.97 / LARS 414 / MAFF 240422</strain>
    </source>
</reference>
<protein>
    <recommendedName>
        <fullName evidence="8">C6 finger domain-containing protein</fullName>
    </recommendedName>
</protein>
<evidence type="ECO:0008006" key="8">
    <source>
        <dbReference type="Google" id="ProtNLM"/>
    </source>
</evidence>
<keyword evidence="4" id="KW-0804">Transcription</keyword>
<evidence type="ECO:0000256" key="4">
    <source>
        <dbReference type="ARBA" id="ARBA00023163"/>
    </source>
</evidence>
<proteinExistence type="predicted"/>
<evidence type="ECO:0000256" key="5">
    <source>
        <dbReference type="ARBA" id="ARBA00023242"/>
    </source>
</evidence>
<evidence type="ECO:0000313" key="7">
    <source>
        <dbReference type="Proteomes" id="UP000014480"/>
    </source>
</evidence>
<dbReference type="Proteomes" id="UP000014480">
    <property type="component" value="Unassembled WGS sequence"/>
</dbReference>
<keyword evidence="3" id="KW-0805">Transcription regulation</keyword>
<dbReference type="GO" id="GO:0046872">
    <property type="term" value="F:metal ion binding"/>
    <property type="evidence" value="ECO:0007669"/>
    <property type="project" value="UniProtKB-KW"/>
</dbReference>
<keyword evidence="2" id="KW-0862">Zinc</keyword>
<evidence type="ECO:0000256" key="2">
    <source>
        <dbReference type="ARBA" id="ARBA00022833"/>
    </source>
</evidence>
<dbReference type="AlphaFoldDB" id="A0A484FCG8"/>
<keyword evidence="5" id="KW-0539">Nucleus</keyword>
<evidence type="ECO:0000313" key="6">
    <source>
        <dbReference type="EMBL" id="TDZ15235.1"/>
    </source>
</evidence>
<dbReference type="EMBL" id="AMCV02000041">
    <property type="protein sequence ID" value="TDZ15235.1"/>
    <property type="molecule type" value="Genomic_DNA"/>
</dbReference>
<name>A0A484FCG8_COLOR</name>
<dbReference type="PANTHER" id="PTHR47660:SF3">
    <property type="entry name" value="FINGER DOMAIN PROTEIN, PUTATIVE (AFU_ORTHOLOGUE AFUA_4G03310)-RELATED"/>
    <property type="match status" value="1"/>
</dbReference>
<keyword evidence="7" id="KW-1185">Reference proteome</keyword>
<evidence type="ECO:0000256" key="1">
    <source>
        <dbReference type="ARBA" id="ARBA00022723"/>
    </source>
</evidence>